<dbReference type="Proteomes" id="UP000006461">
    <property type="component" value="Chromosome"/>
</dbReference>
<accession>I4ES07</accession>
<dbReference type="Pfam" id="PF02675">
    <property type="entry name" value="AdoMet_dc"/>
    <property type="match status" value="1"/>
</dbReference>
<dbReference type="KEGG" id="mmar:MODMU_0717"/>
<organism evidence="2 3">
    <name type="scientific">Modestobacter italicus (strain DSM 44449 / CECT 9708 / BC 501)</name>
    <dbReference type="NCBI Taxonomy" id="2732864"/>
    <lineage>
        <taxon>Bacteria</taxon>
        <taxon>Bacillati</taxon>
        <taxon>Actinomycetota</taxon>
        <taxon>Actinomycetes</taxon>
        <taxon>Geodermatophilales</taxon>
        <taxon>Geodermatophilaceae</taxon>
        <taxon>Modestobacter</taxon>
    </lineage>
</organism>
<proteinExistence type="predicted"/>
<dbReference type="OrthoDB" id="1494132at2"/>
<dbReference type="AlphaFoldDB" id="I4ES07"/>
<dbReference type="InterPro" id="IPR003826">
    <property type="entry name" value="AdoMetDC_fam_prok"/>
</dbReference>
<dbReference type="HOGENOM" id="CLU_149990_0_0_11"/>
<dbReference type="OMA" id="WIHWETS"/>
<dbReference type="STRING" id="477641.MODMU_0717"/>
<dbReference type="EMBL" id="FO203431">
    <property type="protein sequence ID" value="CCH86170.1"/>
    <property type="molecule type" value="Genomic_DNA"/>
</dbReference>
<reference evidence="2 3" key="1">
    <citation type="journal article" date="2012" name="J. Bacteriol.">
        <title>Genome Sequence of Radiation-Resistant Modestobacter marinus Strain BC501, a Representative Actinobacterium That Thrives on Calcareous Stone Surfaces.</title>
        <authorList>
            <person name="Normand P."/>
            <person name="Gury J."/>
            <person name="Pujic P."/>
            <person name="Chouaia B."/>
            <person name="Crotti E."/>
            <person name="Brusetti L."/>
            <person name="Daffonchio D."/>
            <person name="Vacherie B."/>
            <person name="Barbe V."/>
            <person name="Medigue C."/>
            <person name="Calteau A."/>
            <person name="Ghodhbane-Gtari F."/>
            <person name="Essoussi I."/>
            <person name="Nouioui I."/>
            <person name="Abbassi-Ghozzi I."/>
            <person name="Gtari M."/>
        </authorList>
    </citation>
    <scope>NUCLEOTIDE SEQUENCE [LARGE SCALE GENOMIC DNA]</scope>
    <source>
        <strain evidence="3">BC 501</strain>
    </source>
</reference>
<protein>
    <recommendedName>
        <fullName evidence="4">S-adenosylmethionine decarboxylase</fullName>
    </recommendedName>
</protein>
<dbReference type="GO" id="GO:0008295">
    <property type="term" value="P:spermidine biosynthetic process"/>
    <property type="evidence" value="ECO:0007669"/>
    <property type="project" value="InterPro"/>
</dbReference>
<comment type="cofactor">
    <cofactor evidence="1">
        <name>pyruvate</name>
        <dbReference type="ChEBI" id="CHEBI:15361"/>
    </cofactor>
</comment>
<gene>
    <name evidence="2" type="ordered locus">MODMU_0717</name>
</gene>
<dbReference type="Gene3D" id="3.60.90.10">
    <property type="entry name" value="S-adenosylmethionine decarboxylase"/>
    <property type="match status" value="1"/>
</dbReference>
<dbReference type="PATRIC" id="fig|477641.3.peg.668"/>
<evidence type="ECO:0008006" key="4">
    <source>
        <dbReference type="Google" id="ProtNLM"/>
    </source>
</evidence>
<evidence type="ECO:0000313" key="3">
    <source>
        <dbReference type="Proteomes" id="UP000006461"/>
    </source>
</evidence>
<sequence>MTASPITATDLVRPHLFGTGDRQPLPTGTEQWRDLAPDILRQRLVIEGVPAHPVDDELIRGYLSALSRAVDMVQLIEPVTHRSDLYGWAGWIHWETSGAHFYAWEQPRLFFSVDLYTCKAFDVDTAVAFTQDFLSASTIVAKSF</sequence>
<evidence type="ECO:0000313" key="2">
    <source>
        <dbReference type="EMBL" id="CCH86170.1"/>
    </source>
</evidence>
<evidence type="ECO:0000256" key="1">
    <source>
        <dbReference type="ARBA" id="ARBA00001928"/>
    </source>
</evidence>
<name>I4ES07_MODI5</name>
<dbReference type="eggNOG" id="ENOG50341M7">
    <property type="taxonomic scope" value="Bacteria"/>
</dbReference>
<dbReference type="GO" id="GO:0004014">
    <property type="term" value="F:adenosylmethionine decarboxylase activity"/>
    <property type="evidence" value="ECO:0007669"/>
    <property type="project" value="InterPro"/>
</dbReference>
<keyword evidence="3" id="KW-1185">Reference proteome</keyword>